<reference evidence="21 22" key="1">
    <citation type="submission" date="2024-10" db="EMBL/GenBank/DDBJ databases">
        <title>The Natural Products Discovery Center: Release of the First 8490 Sequenced Strains for Exploring Actinobacteria Biosynthetic Diversity.</title>
        <authorList>
            <person name="Kalkreuter E."/>
            <person name="Kautsar S.A."/>
            <person name="Yang D."/>
            <person name="Bader C.D."/>
            <person name="Teijaro C.N."/>
            <person name="Fluegel L."/>
            <person name="Davis C.M."/>
            <person name="Simpson J.R."/>
            <person name="Lauterbach L."/>
            <person name="Steele A.D."/>
            <person name="Gui C."/>
            <person name="Meng S."/>
            <person name="Li G."/>
            <person name="Viehrig K."/>
            <person name="Ye F."/>
            <person name="Su P."/>
            <person name="Kiefer A.F."/>
            <person name="Nichols A."/>
            <person name="Cepeda A.J."/>
            <person name="Yan W."/>
            <person name="Fan B."/>
            <person name="Jiang Y."/>
            <person name="Adhikari A."/>
            <person name="Zheng C.-J."/>
            <person name="Schuster L."/>
            <person name="Cowan T.M."/>
            <person name="Smanski M.J."/>
            <person name="Chevrette M.G."/>
            <person name="De Carvalho L.P.S."/>
            <person name="Shen B."/>
        </authorList>
    </citation>
    <scope>NUCLEOTIDE SEQUENCE [LARGE SCALE GENOMIC DNA]</scope>
    <source>
        <strain evidence="21 22">NPDC001281</strain>
    </source>
</reference>
<dbReference type="PROSITE" id="PS50989">
    <property type="entry name" value="COA_CT_CTER"/>
    <property type="match status" value="1"/>
</dbReference>
<keyword evidence="10 18" id="KW-0863">Zinc-finger</keyword>
<keyword evidence="21" id="KW-0436">Ligase</keyword>
<feature type="binding site" evidence="18">
    <location>
        <position position="18"/>
    </location>
    <ligand>
        <name>Zn(2+)</name>
        <dbReference type="ChEBI" id="CHEBI:29105"/>
    </ligand>
</feature>
<evidence type="ECO:0000313" key="22">
    <source>
        <dbReference type="Proteomes" id="UP001602119"/>
    </source>
</evidence>
<feature type="binding site" evidence="18">
    <location>
        <position position="40"/>
    </location>
    <ligand>
        <name>Zn(2+)</name>
        <dbReference type="ChEBI" id="CHEBI:29105"/>
    </ligand>
</feature>
<dbReference type="NCBIfam" id="TIGR00515">
    <property type="entry name" value="accD"/>
    <property type="match status" value="1"/>
</dbReference>
<comment type="pathway">
    <text evidence="2 17">Lipid metabolism; malonyl-CoA biosynthesis; malonyl-CoA from acetyl-CoA: step 1/1.</text>
</comment>
<evidence type="ECO:0000256" key="6">
    <source>
        <dbReference type="ARBA" id="ARBA00022490"/>
    </source>
</evidence>
<dbReference type="InterPro" id="IPR001095">
    <property type="entry name" value="Acetyl_CoA_COase_a_su"/>
</dbReference>
<dbReference type="PANTHER" id="PTHR42853:SF3">
    <property type="entry name" value="ACETYL-COENZYME A CARBOXYLASE CARBOXYL TRANSFERASE SUBUNIT ALPHA, CHLOROPLASTIC"/>
    <property type="match status" value="1"/>
</dbReference>
<dbReference type="InterPro" id="IPR011763">
    <property type="entry name" value="COA_CT_C"/>
</dbReference>
<keyword evidence="6 17" id="KW-0963">Cytoplasm</keyword>
<keyword evidence="7 17" id="KW-0444">Lipid biosynthesis</keyword>
<dbReference type="GO" id="GO:0016740">
    <property type="term" value="F:transferase activity"/>
    <property type="evidence" value="ECO:0007669"/>
    <property type="project" value="UniProtKB-KW"/>
</dbReference>
<proteinExistence type="inferred from homology"/>
<evidence type="ECO:0000256" key="1">
    <source>
        <dbReference type="ARBA" id="ARBA00004496"/>
    </source>
</evidence>
<evidence type="ECO:0000256" key="17">
    <source>
        <dbReference type="HAMAP-Rule" id="MF_00823"/>
    </source>
</evidence>
<evidence type="ECO:0000256" key="11">
    <source>
        <dbReference type="ARBA" id="ARBA00022832"/>
    </source>
</evidence>
<evidence type="ECO:0000256" key="15">
    <source>
        <dbReference type="ARBA" id="ARBA00025280"/>
    </source>
</evidence>
<dbReference type="NCBIfam" id="TIGR00513">
    <property type="entry name" value="accA"/>
    <property type="match status" value="1"/>
</dbReference>
<evidence type="ECO:0000256" key="3">
    <source>
        <dbReference type="ARBA" id="ARBA00006276"/>
    </source>
</evidence>
<comment type="similarity">
    <text evidence="17">Belongs to the AccA family.</text>
</comment>
<evidence type="ECO:0000256" key="5">
    <source>
        <dbReference type="ARBA" id="ARBA00011664"/>
    </source>
</evidence>
<dbReference type="PRINTS" id="PR01069">
    <property type="entry name" value="ACCCTRFRASEA"/>
</dbReference>
<evidence type="ECO:0000256" key="16">
    <source>
        <dbReference type="ARBA" id="ARBA00049152"/>
    </source>
</evidence>
<evidence type="ECO:0000256" key="12">
    <source>
        <dbReference type="ARBA" id="ARBA00022840"/>
    </source>
</evidence>
<keyword evidence="12 17" id="KW-0067">ATP-binding</keyword>
<accession>A0ABW6V8U2</accession>
<dbReference type="InterPro" id="IPR011762">
    <property type="entry name" value="COA_CT_N"/>
</dbReference>
<feature type="zinc finger region" description="C4-type" evidence="18">
    <location>
        <begin position="18"/>
        <end position="40"/>
    </location>
</feature>
<dbReference type="Proteomes" id="UP001602119">
    <property type="component" value="Unassembled WGS sequence"/>
</dbReference>
<sequence>MSEPDRRQPMSDGRWIQCQGCRGMIHHRRFARDLGVCSECGHHHPVTAEDRVEQLLDPGSAVPVESAAVLADPLSFVDSVPYPDRLAGARERTGLADAAVCARGRLAGRPVVLVAMDFRFLGGSLGAAVGELVTVAAEIAVRERRPLITVTASGGARMQEGVLSLMQMAKTSQAFAELDEVGVLSVSVVADPTFGGVAASFATLADVILIEPGARMGFAGPRVIRQTIREELPEGFQTAEFLLEHGMVDAVVPRQDLRGALGRLVAATVPVTAPAGLSASAVGGGGETGAVPYVPEERDPWEVVRLARDLGRPTTADYAGLLLEDFQELRGDRVFGDSRSVVAGVGRLGVVPVMLIGHQKGHTTRELVASNFGMPPPEGYRKAARLMRLAEKLRIPVVTLVDTPGAYPGVTAEERGQAVAIAENQRLMARLTVPVVSVITGEGGSGGALALGMADRVLICANAWYSVISPEGCAAILWKSPAAAPLAARALRLDAGELLRLGVVDGVVPEPEGGAHTDPVLAARLLGAAVGTALADLLPLSAAELVRRRHGRFRGFGLPAADSAPVAVPVVAAAQR</sequence>
<comment type="similarity">
    <text evidence="4">In the N-terminal section; belongs to the AccD/PCCB family.</text>
</comment>
<organism evidence="21 22">
    <name type="scientific">Microtetraspora fusca</name>
    <dbReference type="NCBI Taxonomy" id="1997"/>
    <lineage>
        <taxon>Bacteria</taxon>
        <taxon>Bacillati</taxon>
        <taxon>Actinomycetota</taxon>
        <taxon>Actinomycetes</taxon>
        <taxon>Streptosporangiales</taxon>
        <taxon>Streptosporangiaceae</taxon>
        <taxon>Microtetraspora</taxon>
    </lineage>
</organism>
<dbReference type="PANTHER" id="PTHR42853">
    <property type="entry name" value="ACETYL-COENZYME A CARBOXYLASE CARBOXYL TRANSFERASE SUBUNIT ALPHA"/>
    <property type="match status" value="1"/>
</dbReference>
<comment type="catalytic activity">
    <reaction evidence="16 17">
        <text>N(6)-carboxybiotinyl-L-lysyl-[protein] + acetyl-CoA = N(6)-biotinyl-L-lysyl-[protein] + malonyl-CoA</text>
        <dbReference type="Rhea" id="RHEA:54728"/>
        <dbReference type="Rhea" id="RHEA-COMP:10505"/>
        <dbReference type="Rhea" id="RHEA-COMP:10506"/>
        <dbReference type="ChEBI" id="CHEBI:57288"/>
        <dbReference type="ChEBI" id="CHEBI:57384"/>
        <dbReference type="ChEBI" id="CHEBI:83144"/>
        <dbReference type="ChEBI" id="CHEBI:83145"/>
        <dbReference type="EC" id="2.1.3.15"/>
    </reaction>
</comment>
<evidence type="ECO:0000313" key="21">
    <source>
        <dbReference type="EMBL" id="MFF4775726.1"/>
    </source>
</evidence>
<dbReference type="PROSITE" id="PS50980">
    <property type="entry name" value="COA_CT_NTER"/>
    <property type="match status" value="1"/>
</dbReference>
<dbReference type="Pfam" id="PF03255">
    <property type="entry name" value="ACCA"/>
    <property type="match status" value="1"/>
</dbReference>
<comment type="cofactor">
    <cofactor evidence="18">
        <name>Zn(2+)</name>
        <dbReference type="ChEBI" id="CHEBI:29105"/>
    </cofactor>
    <text evidence="18">Binds 1 zinc ion per subunit.</text>
</comment>
<comment type="subunit">
    <text evidence="5">Acetyl-CoA carboxylase is a heterotetramer composed of biotin carboxyl carrier protein (AccB), biotin carboxylase (AccC) and two subunits of ACCase subunit beta/alpha.</text>
</comment>
<keyword evidence="18" id="KW-0479">Metal-binding</keyword>
<evidence type="ECO:0000256" key="18">
    <source>
        <dbReference type="HAMAP-Rule" id="MF_01395"/>
    </source>
</evidence>
<keyword evidence="14 17" id="KW-0275">Fatty acid biosynthesis</keyword>
<evidence type="ECO:0000256" key="13">
    <source>
        <dbReference type="ARBA" id="ARBA00023098"/>
    </source>
</evidence>
<keyword evidence="8 17" id="KW-0808">Transferase</keyword>
<comment type="function">
    <text evidence="17">Component of the acetyl coenzyme A carboxylase (ACC) complex. First, biotin carboxylase catalyzes the carboxylation of biotin on its carrier protein (BCCP) and then the CO(2) group is transferred by the carboxyltransferase to acetyl-CoA to form malonyl-CoA.</text>
</comment>
<keyword evidence="9 17" id="KW-0547">Nucleotide-binding</keyword>
<name>A0ABW6V8U2_MICFU</name>
<feature type="binding site" evidence="18">
    <location>
        <position position="37"/>
    </location>
    <ligand>
        <name>Zn(2+)</name>
        <dbReference type="ChEBI" id="CHEBI:29105"/>
    </ligand>
</feature>
<dbReference type="SUPFAM" id="SSF52096">
    <property type="entry name" value="ClpP/crotonase"/>
    <property type="match status" value="2"/>
</dbReference>
<evidence type="ECO:0000256" key="8">
    <source>
        <dbReference type="ARBA" id="ARBA00022679"/>
    </source>
</evidence>
<dbReference type="RefSeq" id="WP_387344141.1">
    <property type="nucleotide sequence ID" value="NZ_JBIAXI010000014.1"/>
</dbReference>
<evidence type="ECO:0000256" key="10">
    <source>
        <dbReference type="ARBA" id="ARBA00022771"/>
    </source>
</evidence>
<dbReference type="NCBIfam" id="NF041504">
    <property type="entry name" value="AccA_sub"/>
    <property type="match status" value="1"/>
</dbReference>
<keyword evidence="11 17" id="KW-0276">Fatty acid metabolism</keyword>
<dbReference type="GO" id="GO:0003989">
    <property type="term" value="F:acetyl-CoA carboxylase activity"/>
    <property type="evidence" value="ECO:0007669"/>
    <property type="project" value="UniProtKB-EC"/>
</dbReference>
<comment type="similarity">
    <text evidence="3">In the C-terminal section; belongs to the AccA family.</text>
</comment>
<feature type="domain" description="CoA carboxyltransferase C-terminal" evidence="20">
    <location>
        <begin position="291"/>
        <end position="536"/>
    </location>
</feature>
<dbReference type="Gene3D" id="3.90.226.10">
    <property type="entry name" value="2-enoyl-CoA Hydratase, Chain A, domain 1"/>
    <property type="match status" value="2"/>
</dbReference>
<keyword evidence="18" id="KW-0862">Zinc</keyword>
<comment type="similarity">
    <text evidence="18">Belongs to the AccD/PCCB family.</text>
</comment>
<feature type="domain" description="CoA carboxyltransferase N-terminal" evidence="19">
    <location>
        <begin position="14"/>
        <end position="283"/>
    </location>
</feature>
<evidence type="ECO:0000259" key="19">
    <source>
        <dbReference type="PROSITE" id="PS50980"/>
    </source>
</evidence>
<evidence type="ECO:0000256" key="14">
    <source>
        <dbReference type="ARBA" id="ARBA00023160"/>
    </source>
</evidence>
<comment type="function">
    <text evidence="15 18">Component of the acetyl coenzyme A carboxylase (ACC) complex. Biotin carboxylase (BC) catalyzes the carboxylation of biotin on its carrier protein (BCCP) and then the CO(2) group is transferred by the transcarboxylase to acetyl-CoA to form malonyl-CoA.</text>
</comment>
<keyword evidence="13 17" id="KW-0443">Lipid metabolism</keyword>
<dbReference type="EMBL" id="JBIAXI010000014">
    <property type="protein sequence ID" value="MFF4775726.1"/>
    <property type="molecule type" value="Genomic_DNA"/>
</dbReference>
<evidence type="ECO:0000256" key="7">
    <source>
        <dbReference type="ARBA" id="ARBA00022516"/>
    </source>
</evidence>
<evidence type="ECO:0000259" key="20">
    <source>
        <dbReference type="PROSITE" id="PS50989"/>
    </source>
</evidence>
<dbReference type="HAMAP" id="MF_01395">
    <property type="entry name" value="AcetylCoA_CT_beta"/>
    <property type="match status" value="1"/>
</dbReference>
<comment type="subcellular location">
    <subcellularLocation>
        <location evidence="1 17">Cytoplasm</location>
    </subcellularLocation>
</comment>
<gene>
    <name evidence="17 21" type="primary">accA</name>
    <name evidence="18" type="synonym">accD</name>
    <name evidence="21" type="ORF">ACFY05_23000</name>
</gene>
<evidence type="ECO:0000256" key="9">
    <source>
        <dbReference type="ARBA" id="ARBA00022741"/>
    </source>
</evidence>
<dbReference type="InterPro" id="IPR029045">
    <property type="entry name" value="ClpP/crotonase-like_dom_sf"/>
</dbReference>
<dbReference type="InterPro" id="IPR000438">
    <property type="entry name" value="Acetyl_CoA_COase_Trfase_b_su"/>
</dbReference>
<keyword evidence="22" id="KW-1185">Reference proteome</keyword>
<feature type="binding site" evidence="18">
    <location>
        <position position="21"/>
    </location>
    <ligand>
        <name>Zn(2+)</name>
        <dbReference type="ChEBI" id="CHEBI:29105"/>
    </ligand>
</feature>
<evidence type="ECO:0000256" key="4">
    <source>
        <dbReference type="ARBA" id="ARBA00010284"/>
    </source>
</evidence>
<evidence type="ECO:0000256" key="2">
    <source>
        <dbReference type="ARBA" id="ARBA00004956"/>
    </source>
</evidence>
<protein>
    <recommendedName>
        <fullName evidence="17 18">Multifunctional fusion protein</fullName>
    </recommendedName>
    <domain>
        <recommendedName>
            <fullName evidence="17">Acetyl-coenzyme A carboxylase carboxyl transferase subunit alpha</fullName>
            <shortName evidence="17">ACCase subunit alpha</shortName>
            <shortName evidence="17">Acetyl-CoA carboxylase carboxyltransferase subunit alpha</shortName>
            <ecNumber evidence="17">2.1.3.15</ecNumber>
        </recommendedName>
    </domain>
    <domain>
        <recommendedName>
            <fullName evidence="18">Acetyl-coenzyme A carboxylase carboxyl transferase subunit beta</fullName>
            <shortName evidence="18">ACCase subunit beta</shortName>
            <shortName evidence="18">Acetyl-CoA carboxylase carboxyltransferase subunit beta</shortName>
        </recommendedName>
    </domain>
</protein>
<comment type="caution">
    <text evidence="21">The sequence shown here is derived from an EMBL/GenBank/DDBJ whole genome shotgun (WGS) entry which is preliminary data.</text>
</comment>
<dbReference type="HAMAP" id="MF_00823">
    <property type="entry name" value="AcetylCoA_CT_alpha"/>
    <property type="match status" value="1"/>
</dbReference>
<dbReference type="EC" id="2.1.3.15" evidence="17"/>
<comment type="subunit">
    <text evidence="17">Acetyl-CoA carboxylase is a heterohexamer composed of biotin carboxyl carrier protein (AccB), biotin carboxylase (AccC) and two subunits each of ACCase subunit alpha (AccA) and ACCase subunit beta (AccD).</text>
</comment>